<evidence type="ECO:0000256" key="4">
    <source>
        <dbReference type="ARBA" id="ARBA00023136"/>
    </source>
</evidence>
<reference evidence="6 7" key="1">
    <citation type="submission" date="2020-09" db="EMBL/GenBank/DDBJ databases">
        <title>Characterization of Treponema spp. from bovine digital dermatitis in Korea.</title>
        <authorList>
            <person name="Espiritu H.M."/>
            <person name="Cho Y.I."/>
            <person name="Mamuad L."/>
        </authorList>
    </citation>
    <scope>NUCLEOTIDE SEQUENCE [LARGE SCALE GENOMIC DNA]</scope>
    <source>
        <strain evidence="6 7">KS1</strain>
    </source>
</reference>
<evidence type="ECO:0000256" key="2">
    <source>
        <dbReference type="ARBA" id="ARBA00022692"/>
    </source>
</evidence>
<evidence type="ECO:0000313" key="6">
    <source>
        <dbReference type="EMBL" id="QOW60780.1"/>
    </source>
</evidence>
<accession>A0A7S6WP84</accession>
<dbReference type="GO" id="GO:0012505">
    <property type="term" value="C:endomembrane system"/>
    <property type="evidence" value="ECO:0007669"/>
    <property type="project" value="UniProtKB-SubCell"/>
</dbReference>
<keyword evidence="3 5" id="KW-1133">Transmembrane helix</keyword>
<dbReference type="EMBL" id="CP061839">
    <property type="protein sequence ID" value="QOW60780.1"/>
    <property type="molecule type" value="Genomic_DNA"/>
</dbReference>
<feature type="transmembrane region" description="Helical" evidence="5">
    <location>
        <begin position="53"/>
        <end position="74"/>
    </location>
</feature>
<evidence type="ECO:0000256" key="5">
    <source>
        <dbReference type="SAM" id="Phobius"/>
    </source>
</evidence>
<dbReference type="RefSeq" id="WP_194076240.1">
    <property type="nucleotide sequence ID" value="NZ_CP061839.1"/>
</dbReference>
<dbReference type="AlphaFoldDB" id="A0A7S6WP84"/>
<dbReference type="PANTHER" id="PTHR12714:SF9">
    <property type="entry name" value="PROTEIN-S-ISOPRENYLCYSTEINE O-METHYLTRANSFERASE"/>
    <property type="match status" value="1"/>
</dbReference>
<gene>
    <name evidence="6" type="ORF">IFE08_13510</name>
</gene>
<evidence type="ECO:0000256" key="3">
    <source>
        <dbReference type="ARBA" id="ARBA00022989"/>
    </source>
</evidence>
<keyword evidence="6" id="KW-0808">Transferase</keyword>
<protein>
    <submittedName>
        <fullName evidence="6">Isoprenylcysteine carboxylmethyltransferase family protein</fullName>
    </submittedName>
</protein>
<evidence type="ECO:0000256" key="1">
    <source>
        <dbReference type="ARBA" id="ARBA00004127"/>
    </source>
</evidence>
<dbReference type="Gene3D" id="1.20.120.1630">
    <property type="match status" value="1"/>
</dbReference>
<dbReference type="Pfam" id="PF04191">
    <property type="entry name" value="PEMT"/>
    <property type="match status" value="1"/>
</dbReference>
<feature type="transmembrane region" description="Helical" evidence="5">
    <location>
        <begin position="103"/>
        <end position="130"/>
    </location>
</feature>
<evidence type="ECO:0000313" key="7">
    <source>
        <dbReference type="Proteomes" id="UP000593915"/>
    </source>
</evidence>
<dbReference type="PANTHER" id="PTHR12714">
    <property type="entry name" value="PROTEIN-S ISOPRENYLCYSTEINE O-METHYLTRANSFERASE"/>
    <property type="match status" value="1"/>
</dbReference>
<keyword evidence="4 5" id="KW-0472">Membrane</keyword>
<organism evidence="6 7">
    <name type="scientific">Treponema pedis</name>
    <dbReference type="NCBI Taxonomy" id="409322"/>
    <lineage>
        <taxon>Bacteria</taxon>
        <taxon>Pseudomonadati</taxon>
        <taxon>Spirochaetota</taxon>
        <taxon>Spirochaetia</taxon>
        <taxon>Spirochaetales</taxon>
        <taxon>Treponemataceae</taxon>
        <taxon>Treponema</taxon>
    </lineage>
</organism>
<name>A0A7S6WP84_9SPIR</name>
<dbReference type="GO" id="GO:0008168">
    <property type="term" value="F:methyltransferase activity"/>
    <property type="evidence" value="ECO:0007669"/>
    <property type="project" value="UniProtKB-KW"/>
</dbReference>
<comment type="subcellular location">
    <subcellularLocation>
        <location evidence="1">Endomembrane system</location>
        <topology evidence="1">Multi-pass membrane protein</topology>
    </subcellularLocation>
</comment>
<proteinExistence type="predicted"/>
<sequence length="168" mass="18713">MKTKTATEEQKHLPVIGVGPLYVLPTVAVTILAIALTKWGIIPLLGTVPVIPFYIAGSLSIVCGIYLWAAAVFFSRIDVKIKQNTLVTDGIYAHVRNPVYSAFLFLCTGALLLCCNVFLLILPPLFWLYLTVFIKLTEEKWLLKQYGAEFETYCKKVNRCIPSIAGNE</sequence>
<keyword evidence="6" id="KW-0489">Methyltransferase</keyword>
<dbReference type="Proteomes" id="UP000593915">
    <property type="component" value="Chromosome"/>
</dbReference>
<dbReference type="InterPro" id="IPR007318">
    <property type="entry name" value="Phopholipid_MeTrfase"/>
</dbReference>
<keyword evidence="2 5" id="KW-0812">Transmembrane</keyword>
<feature type="transmembrane region" description="Helical" evidence="5">
    <location>
        <begin position="21"/>
        <end position="41"/>
    </location>
</feature>
<dbReference type="GO" id="GO:0032259">
    <property type="term" value="P:methylation"/>
    <property type="evidence" value="ECO:0007669"/>
    <property type="project" value="UniProtKB-KW"/>
</dbReference>